<gene>
    <name evidence="2" type="ORF">BU26DRAFT_560884</name>
</gene>
<dbReference type="Proteomes" id="UP000800094">
    <property type="component" value="Unassembled WGS sequence"/>
</dbReference>
<dbReference type="RefSeq" id="XP_033688599.1">
    <property type="nucleotide sequence ID" value="XM_033832848.1"/>
</dbReference>
<dbReference type="AlphaFoldDB" id="A0A6A6ISR7"/>
<protein>
    <submittedName>
        <fullName evidence="2">Uncharacterized protein</fullName>
    </submittedName>
</protein>
<evidence type="ECO:0000313" key="2">
    <source>
        <dbReference type="EMBL" id="KAF2253595.1"/>
    </source>
</evidence>
<dbReference type="GeneID" id="54586178"/>
<keyword evidence="1" id="KW-0175">Coiled coil</keyword>
<dbReference type="EMBL" id="ML987191">
    <property type="protein sequence ID" value="KAF2253595.1"/>
    <property type="molecule type" value="Genomic_DNA"/>
</dbReference>
<feature type="coiled-coil region" evidence="1">
    <location>
        <begin position="9"/>
        <end position="57"/>
    </location>
</feature>
<accession>A0A6A6ISR7</accession>
<keyword evidence="3" id="KW-1185">Reference proteome</keyword>
<sequence length="119" mass="13753">MAGHKRTIDRKLKQVEKQLEMRVKELDENEKENQALRDQLDDQVLRLQAQAKQKDAQIAEVQTTLENVTKAFSSVISAASYRYSLAIQYLDDATQEMLLRSFKEDITEARDAWIEPGLL</sequence>
<name>A0A6A6ISR7_9PLEO</name>
<evidence type="ECO:0000313" key="3">
    <source>
        <dbReference type="Proteomes" id="UP000800094"/>
    </source>
</evidence>
<proteinExistence type="predicted"/>
<organism evidence="2 3">
    <name type="scientific">Trematosphaeria pertusa</name>
    <dbReference type="NCBI Taxonomy" id="390896"/>
    <lineage>
        <taxon>Eukaryota</taxon>
        <taxon>Fungi</taxon>
        <taxon>Dikarya</taxon>
        <taxon>Ascomycota</taxon>
        <taxon>Pezizomycotina</taxon>
        <taxon>Dothideomycetes</taxon>
        <taxon>Pleosporomycetidae</taxon>
        <taxon>Pleosporales</taxon>
        <taxon>Massarineae</taxon>
        <taxon>Trematosphaeriaceae</taxon>
        <taxon>Trematosphaeria</taxon>
    </lineage>
</organism>
<reference evidence="2" key="1">
    <citation type="journal article" date="2020" name="Stud. Mycol.">
        <title>101 Dothideomycetes genomes: a test case for predicting lifestyles and emergence of pathogens.</title>
        <authorList>
            <person name="Haridas S."/>
            <person name="Albert R."/>
            <person name="Binder M."/>
            <person name="Bloem J."/>
            <person name="Labutti K."/>
            <person name="Salamov A."/>
            <person name="Andreopoulos B."/>
            <person name="Baker S."/>
            <person name="Barry K."/>
            <person name="Bills G."/>
            <person name="Bluhm B."/>
            <person name="Cannon C."/>
            <person name="Castanera R."/>
            <person name="Culley D."/>
            <person name="Daum C."/>
            <person name="Ezra D."/>
            <person name="Gonzalez J."/>
            <person name="Henrissat B."/>
            <person name="Kuo A."/>
            <person name="Liang C."/>
            <person name="Lipzen A."/>
            <person name="Lutzoni F."/>
            <person name="Magnuson J."/>
            <person name="Mondo S."/>
            <person name="Nolan M."/>
            <person name="Ohm R."/>
            <person name="Pangilinan J."/>
            <person name="Park H.-J."/>
            <person name="Ramirez L."/>
            <person name="Alfaro M."/>
            <person name="Sun H."/>
            <person name="Tritt A."/>
            <person name="Yoshinaga Y."/>
            <person name="Zwiers L.-H."/>
            <person name="Turgeon B."/>
            <person name="Goodwin S."/>
            <person name="Spatafora J."/>
            <person name="Crous P."/>
            <person name="Grigoriev I."/>
        </authorList>
    </citation>
    <scope>NUCLEOTIDE SEQUENCE</scope>
    <source>
        <strain evidence="2">CBS 122368</strain>
    </source>
</reference>
<evidence type="ECO:0000256" key="1">
    <source>
        <dbReference type="SAM" id="Coils"/>
    </source>
</evidence>